<dbReference type="Pfam" id="PF01557">
    <property type="entry name" value="FAA_hydrolase"/>
    <property type="match status" value="1"/>
</dbReference>
<keyword evidence="5" id="KW-1185">Reference proteome</keyword>
<organism evidence="4 5">
    <name type="scientific">Saccharopolyspora hordei</name>
    <dbReference type="NCBI Taxonomy" id="1838"/>
    <lineage>
        <taxon>Bacteria</taxon>
        <taxon>Bacillati</taxon>
        <taxon>Actinomycetota</taxon>
        <taxon>Actinomycetes</taxon>
        <taxon>Pseudonocardiales</taxon>
        <taxon>Pseudonocardiaceae</taxon>
        <taxon>Saccharopolyspora</taxon>
    </lineage>
</organism>
<dbReference type="GO" id="GO:0046872">
    <property type="term" value="F:metal ion binding"/>
    <property type="evidence" value="ECO:0007669"/>
    <property type="project" value="UniProtKB-KW"/>
</dbReference>
<dbReference type="SUPFAM" id="SSF56529">
    <property type="entry name" value="FAH"/>
    <property type="match status" value="1"/>
</dbReference>
<reference evidence="4 5" key="1">
    <citation type="submission" date="2020-07" db="EMBL/GenBank/DDBJ databases">
        <title>Sequencing the genomes of 1000 actinobacteria strains.</title>
        <authorList>
            <person name="Klenk H.-P."/>
        </authorList>
    </citation>
    <scope>NUCLEOTIDE SEQUENCE [LARGE SCALE GENOMIC DNA]</scope>
    <source>
        <strain evidence="4 5">DSM 44065</strain>
    </source>
</reference>
<evidence type="ECO:0000313" key="5">
    <source>
        <dbReference type="Proteomes" id="UP000587002"/>
    </source>
</evidence>
<feature type="domain" description="Fumarylacetoacetase-like C-terminal" evidence="3">
    <location>
        <begin position="189"/>
        <end position="363"/>
    </location>
</feature>
<dbReference type="GO" id="GO:0016787">
    <property type="term" value="F:hydrolase activity"/>
    <property type="evidence" value="ECO:0007669"/>
    <property type="project" value="UniProtKB-KW"/>
</dbReference>
<dbReference type="InterPro" id="IPR011234">
    <property type="entry name" value="Fumarylacetoacetase-like_C"/>
</dbReference>
<evidence type="ECO:0000259" key="3">
    <source>
        <dbReference type="Pfam" id="PF01557"/>
    </source>
</evidence>
<dbReference type="GO" id="GO:0044281">
    <property type="term" value="P:small molecule metabolic process"/>
    <property type="evidence" value="ECO:0007669"/>
    <property type="project" value="UniProtKB-ARBA"/>
</dbReference>
<dbReference type="Proteomes" id="UP000587002">
    <property type="component" value="Unassembled WGS sequence"/>
</dbReference>
<dbReference type="RefSeq" id="WP_179720877.1">
    <property type="nucleotide sequence ID" value="NZ_BAABFH010000001.1"/>
</dbReference>
<dbReference type="AlphaFoldDB" id="A0A853AJ27"/>
<dbReference type="EMBL" id="JACCFJ010000001">
    <property type="protein sequence ID" value="NYI84008.1"/>
    <property type="molecule type" value="Genomic_DNA"/>
</dbReference>
<comment type="similarity">
    <text evidence="1">Belongs to the FAH family.</text>
</comment>
<accession>A0A853AJ27</accession>
<keyword evidence="2" id="KW-0479">Metal-binding</keyword>
<sequence>MNLTAHADSVPPRDADRATLLGRVFDPECHGPCVVAVRGDEVVDLTEVEPTVSGLLDRPDAVEVVRGHSGGRVWRLSDLLRATLAGDRAEPHFLAPVDLQVLKAAGVTFVRSMLERVIEERADGDLRRAEAVRSKLADLVAGRISQVGPGTPEAERVKEVLVQEGLWSQYLEVGIGPDPEIFTKAPVLSAVGTGAEIGVLARSTWNNPEPELVLAVTSRGEPVAATLGNDVNLRDFEGRSALLLTEAKDNNASCAIGPFLRLFDDGFTLDDARDLEVSLQITGNDGFQLEGVNPVAEISRDLQDLVGHACGRHHQYPDGFVLFTGTMFAPTEDRDEPGQGFTHKPGDVVRISSPALGSLVNVVTTAEDAPDWEFGIRALMDNLATRGLLGRGGSGATA</sequence>
<dbReference type="PANTHER" id="PTHR42796">
    <property type="entry name" value="FUMARYLACETOACETATE HYDROLASE DOMAIN-CONTAINING PROTEIN 2A-RELATED"/>
    <property type="match status" value="1"/>
</dbReference>
<comment type="caution">
    <text evidence="4">The sequence shown here is derived from an EMBL/GenBank/DDBJ whole genome shotgun (WGS) entry which is preliminary data.</text>
</comment>
<evidence type="ECO:0000256" key="2">
    <source>
        <dbReference type="ARBA" id="ARBA00022723"/>
    </source>
</evidence>
<dbReference type="InterPro" id="IPR051121">
    <property type="entry name" value="FAH"/>
</dbReference>
<gene>
    <name evidence="4" type="ORF">HNR68_002638</name>
</gene>
<proteinExistence type="inferred from homology"/>
<evidence type="ECO:0000256" key="1">
    <source>
        <dbReference type="ARBA" id="ARBA00010211"/>
    </source>
</evidence>
<keyword evidence="4" id="KW-0378">Hydrolase</keyword>
<dbReference type="PANTHER" id="PTHR42796:SF7">
    <property type="entry name" value="2-DEHYDRO-3-DEOXY-D-ARABINONATE DEHYDRATASE"/>
    <property type="match status" value="1"/>
</dbReference>
<dbReference type="InterPro" id="IPR036663">
    <property type="entry name" value="Fumarylacetoacetase_C_sf"/>
</dbReference>
<dbReference type="Gene3D" id="3.90.850.10">
    <property type="entry name" value="Fumarylacetoacetase-like, C-terminal domain"/>
    <property type="match status" value="1"/>
</dbReference>
<protein>
    <submittedName>
        <fullName evidence="4">Fumarylacetoacetate (FAA) hydrolase family protein</fullName>
    </submittedName>
</protein>
<name>A0A853AJ27_9PSEU</name>
<evidence type="ECO:0000313" key="4">
    <source>
        <dbReference type="EMBL" id="NYI84008.1"/>
    </source>
</evidence>